<feature type="transmembrane region" description="Helical" evidence="6">
    <location>
        <begin position="141"/>
        <end position="165"/>
    </location>
</feature>
<feature type="transmembrane region" description="Helical" evidence="6">
    <location>
        <begin position="325"/>
        <end position="347"/>
    </location>
</feature>
<feature type="transmembrane region" description="Helical" evidence="6">
    <location>
        <begin position="417"/>
        <end position="439"/>
    </location>
</feature>
<feature type="transmembrane region" description="Helical" evidence="6">
    <location>
        <begin position="211"/>
        <end position="230"/>
    </location>
</feature>
<dbReference type="Pfam" id="PF01554">
    <property type="entry name" value="MatE"/>
    <property type="match status" value="2"/>
</dbReference>
<keyword evidence="3 6" id="KW-0812">Transmembrane</keyword>
<evidence type="ECO:0000256" key="4">
    <source>
        <dbReference type="ARBA" id="ARBA00022989"/>
    </source>
</evidence>
<evidence type="ECO:0000256" key="3">
    <source>
        <dbReference type="ARBA" id="ARBA00022692"/>
    </source>
</evidence>
<evidence type="ECO:0000313" key="8">
    <source>
        <dbReference type="Proteomes" id="UP001156882"/>
    </source>
</evidence>
<feature type="transmembrane region" description="Helical" evidence="6">
    <location>
        <begin position="21"/>
        <end position="42"/>
    </location>
</feature>
<dbReference type="InterPro" id="IPR002528">
    <property type="entry name" value="MATE_fam"/>
</dbReference>
<feature type="transmembrane region" description="Helical" evidence="6">
    <location>
        <begin position="177"/>
        <end position="199"/>
    </location>
</feature>
<evidence type="ECO:0000256" key="5">
    <source>
        <dbReference type="ARBA" id="ARBA00023136"/>
    </source>
</evidence>
<keyword evidence="4 6" id="KW-1133">Transmembrane helix</keyword>
<comment type="caution">
    <text evidence="7">The sequence shown here is derived from an EMBL/GenBank/DDBJ whole genome shotgun (WGS) entry which is preliminary data.</text>
</comment>
<comment type="subcellular location">
    <subcellularLocation>
        <location evidence="1">Membrane</location>
        <topology evidence="1">Multi-pass membrane protein</topology>
    </subcellularLocation>
</comment>
<gene>
    <name evidence="7" type="primary">dinF</name>
    <name evidence="7" type="ORF">GCM10007874_14560</name>
</gene>
<feature type="transmembrane region" description="Helical" evidence="6">
    <location>
        <begin position="54"/>
        <end position="78"/>
    </location>
</feature>
<keyword evidence="8" id="KW-1185">Reference proteome</keyword>
<name>A0ABQ6CF76_9HYPH</name>
<sequence length="448" mass="47402">MTAISSPEGAAVRPVAVSHRVVFGIAAPMTLAHLSTPLLGLVDTTVIGQIGDAALIGAVALSAVLFDFLFWGFGFLRMGTAGLTAQALGAGDKLEQRAVFLRALVMAAVLGLALIALHDLIATVAFPFFEASPAVTDAARLYFAIRIWSAPFAFGNYAVLGWLIGMGRTTTGLFLQIGINIINILLCVLFTLGLGWGVAGTAWATLLAETGGVLVGLVVVALHFGGEFGVPRALVFDRAKFIRMAAVNRDIMVRTVALLAAFVFFSREGAKAGDTTLAANAILNNFFLVGGYFLDGIATAAEQLCGRSMGANNRPSFEAAVRYSVFWSLVLAVAMSLLLFAAGGAFIDFMTKSAPVREEARLFLPFAAVTPLAGALAFTFDGVYVGATWNGAMRNLMLVALACFFAVWWLLQSWGNTGLWIALVSFLVARGASQGIAYFRLMPKAFGR</sequence>
<protein>
    <submittedName>
        <fullName evidence="7">MATE family efflux transporter</fullName>
    </submittedName>
</protein>
<dbReference type="PANTHER" id="PTHR42893">
    <property type="entry name" value="PROTEIN DETOXIFICATION 44, CHLOROPLASTIC-RELATED"/>
    <property type="match status" value="1"/>
</dbReference>
<dbReference type="NCBIfam" id="TIGR00797">
    <property type="entry name" value="matE"/>
    <property type="match status" value="1"/>
</dbReference>
<dbReference type="Proteomes" id="UP001156882">
    <property type="component" value="Unassembled WGS sequence"/>
</dbReference>
<dbReference type="CDD" id="cd13136">
    <property type="entry name" value="MATE_DinF_like"/>
    <property type="match status" value="1"/>
</dbReference>
<evidence type="ECO:0000256" key="1">
    <source>
        <dbReference type="ARBA" id="ARBA00004141"/>
    </source>
</evidence>
<reference evidence="8" key="1">
    <citation type="journal article" date="2019" name="Int. J. Syst. Evol. Microbiol.">
        <title>The Global Catalogue of Microorganisms (GCM) 10K type strain sequencing project: providing services to taxonomists for standard genome sequencing and annotation.</title>
        <authorList>
            <consortium name="The Broad Institute Genomics Platform"/>
            <consortium name="The Broad Institute Genome Sequencing Center for Infectious Disease"/>
            <person name="Wu L."/>
            <person name="Ma J."/>
        </authorList>
    </citation>
    <scope>NUCLEOTIDE SEQUENCE [LARGE SCALE GENOMIC DNA]</scope>
    <source>
        <strain evidence="8">NBRC 101365</strain>
    </source>
</reference>
<feature type="transmembrane region" description="Helical" evidence="6">
    <location>
        <begin position="99"/>
        <end position="129"/>
    </location>
</feature>
<proteinExistence type="inferred from homology"/>
<evidence type="ECO:0000313" key="7">
    <source>
        <dbReference type="EMBL" id="GLS18439.1"/>
    </source>
</evidence>
<organism evidence="7 8">
    <name type="scientific">Labrys miyagiensis</name>
    <dbReference type="NCBI Taxonomy" id="346912"/>
    <lineage>
        <taxon>Bacteria</taxon>
        <taxon>Pseudomonadati</taxon>
        <taxon>Pseudomonadota</taxon>
        <taxon>Alphaproteobacteria</taxon>
        <taxon>Hyphomicrobiales</taxon>
        <taxon>Xanthobacteraceae</taxon>
        <taxon>Labrys</taxon>
    </lineage>
</organism>
<comment type="similarity">
    <text evidence="2">Belongs to the multi antimicrobial extrusion (MATE) (TC 2.A.66.1) family.</text>
</comment>
<feature type="transmembrane region" description="Helical" evidence="6">
    <location>
        <begin position="362"/>
        <end position="380"/>
    </location>
</feature>
<feature type="transmembrane region" description="Helical" evidence="6">
    <location>
        <begin position="392"/>
        <end position="411"/>
    </location>
</feature>
<evidence type="ECO:0000256" key="2">
    <source>
        <dbReference type="ARBA" id="ARBA00010199"/>
    </source>
</evidence>
<keyword evidence="5 6" id="KW-0472">Membrane</keyword>
<accession>A0ABQ6CF76</accession>
<dbReference type="EMBL" id="BSPC01000011">
    <property type="protein sequence ID" value="GLS18439.1"/>
    <property type="molecule type" value="Genomic_DNA"/>
</dbReference>
<dbReference type="PANTHER" id="PTHR42893:SF46">
    <property type="entry name" value="PROTEIN DETOXIFICATION 44, CHLOROPLASTIC"/>
    <property type="match status" value="1"/>
</dbReference>
<evidence type="ECO:0000256" key="6">
    <source>
        <dbReference type="SAM" id="Phobius"/>
    </source>
</evidence>
<dbReference type="InterPro" id="IPR044644">
    <property type="entry name" value="DinF-like"/>
</dbReference>
<dbReference type="RefSeq" id="WP_284311264.1">
    <property type="nucleotide sequence ID" value="NZ_BSPC01000011.1"/>
</dbReference>